<dbReference type="Gene3D" id="3.30.450.20">
    <property type="entry name" value="PAS domain"/>
    <property type="match status" value="2"/>
</dbReference>
<dbReference type="NCBIfam" id="TIGR00229">
    <property type="entry name" value="sensory_box"/>
    <property type="match status" value="1"/>
</dbReference>
<dbReference type="GO" id="GO:0009637">
    <property type="term" value="P:response to blue light"/>
    <property type="evidence" value="ECO:0007669"/>
    <property type="project" value="UniProtKB-ARBA"/>
</dbReference>
<evidence type="ECO:0000313" key="7">
    <source>
        <dbReference type="EMBL" id="CAD7699244.1"/>
    </source>
</evidence>
<name>A0A8S1J094_9CHLO</name>
<gene>
    <name evidence="7" type="ORF">OSTQU699_LOCUS4603</name>
</gene>
<dbReference type="GO" id="GO:0009881">
    <property type="term" value="F:photoreceptor activity"/>
    <property type="evidence" value="ECO:0007669"/>
    <property type="project" value="UniProtKB-KW"/>
</dbReference>
<dbReference type="Proteomes" id="UP000708148">
    <property type="component" value="Unassembled WGS sequence"/>
</dbReference>
<keyword evidence="1" id="KW-0675">Receptor</keyword>
<accession>A0A8S1J094</accession>
<dbReference type="PANTHER" id="PTHR47429">
    <property type="entry name" value="PROTEIN TWIN LOV 1"/>
    <property type="match status" value="1"/>
</dbReference>
<keyword evidence="5" id="KW-0157">Chromophore</keyword>
<protein>
    <recommendedName>
        <fullName evidence="6">PAC domain-containing protein</fullName>
    </recommendedName>
</protein>
<dbReference type="PROSITE" id="PS50113">
    <property type="entry name" value="PAC"/>
    <property type="match status" value="1"/>
</dbReference>
<keyword evidence="4" id="KW-0288">FMN</keyword>
<organism evidence="7 8">
    <name type="scientific">Ostreobium quekettii</name>
    <dbReference type="NCBI Taxonomy" id="121088"/>
    <lineage>
        <taxon>Eukaryota</taxon>
        <taxon>Viridiplantae</taxon>
        <taxon>Chlorophyta</taxon>
        <taxon>core chlorophytes</taxon>
        <taxon>Ulvophyceae</taxon>
        <taxon>TCBD clade</taxon>
        <taxon>Bryopsidales</taxon>
        <taxon>Ostreobineae</taxon>
        <taxon>Ostreobiaceae</taxon>
        <taxon>Ostreobium</taxon>
    </lineage>
</organism>
<dbReference type="InterPro" id="IPR000014">
    <property type="entry name" value="PAS"/>
</dbReference>
<feature type="domain" description="PAC" evidence="6">
    <location>
        <begin position="194"/>
        <end position="248"/>
    </location>
</feature>
<dbReference type="OrthoDB" id="537316at2759"/>
<dbReference type="Pfam" id="PF13426">
    <property type="entry name" value="PAS_9"/>
    <property type="match status" value="2"/>
</dbReference>
<evidence type="ECO:0000313" key="8">
    <source>
        <dbReference type="Proteomes" id="UP000708148"/>
    </source>
</evidence>
<dbReference type="InterPro" id="IPR035965">
    <property type="entry name" value="PAS-like_dom_sf"/>
</dbReference>
<dbReference type="InterPro" id="IPR001610">
    <property type="entry name" value="PAC"/>
</dbReference>
<keyword evidence="2" id="KW-0716">Sensory transduction</keyword>
<reference evidence="7" key="1">
    <citation type="submission" date="2020-12" db="EMBL/GenBank/DDBJ databases">
        <authorList>
            <person name="Iha C."/>
        </authorList>
    </citation>
    <scope>NUCLEOTIDE SEQUENCE</scope>
</reference>
<evidence type="ECO:0000256" key="1">
    <source>
        <dbReference type="ARBA" id="ARBA00022543"/>
    </source>
</evidence>
<evidence type="ECO:0000256" key="3">
    <source>
        <dbReference type="ARBA" id="ARBA00022630"/>
    </source>
</evidence>
<dbReference type="PANTHER" id="PTHR47429:SF2">
    <property type="entry name" value="PROTEIN TWIN LOV 1"/>
    <property type="match status" value="1"/>
</dbReference>
<evidence type="ECO:0000256" key="2">
    <source>
        <dbReference type="ARBA" id="ARBA00022606"/>
    </source>
</evidence>
<sequence length="295" mass="32219">MVPPAQVMELRDAIREERACQICLLNYKKSGQKFWDQLYVNPVHDDEGVVTHYIEVHTDVTDVLAKATDGLPVDDVDAIEGVQAVGMEEKKRSMEICSCLADEMGKVSLSAHGACSVLPTSLLQSLTRIQQSLVLVDPNQPDMPIVHAGQGFLQLTGYPREMVIGHNCRFLQGTDTDVKEVAKVRTAITAKPPQPVTATLLNYRYDGTPFWNYLHITPIRGADGGIAYLAGVQVDVTEKGVEGEPGKVSMKHKLLHSGTVGKVKVAVRSLAGGDRGLRREQGSCELPRRGSVDYS</sequence>
<proteinExistence type="predicted"/>
<keyword evidence="3" id="KW-0285">Flavoprotein</keyword>
<dbReference type="SMART" id="SM00086">
    <property type="entry name" value="PAC"/>
    <property type="match status" value="2"/>
</dbReference>
<comment type="caution">
    <text evidence="7">The sequence shown here is derived from an EMBL/GenBank/DDBJ whole genome shotgun (WGS) entry which is preliminary data.</text>
</comment>
<dbReference type="InterPro" id="IPR000700">
    <property type="entry name" value="PAS-assoc_C"/>
</dbReference>
<dbReference type="CDD" id="cd00130">
    <property type="entry name" value="PAS"/>
    <property type="match status" value="1"/>
</dbReference>
<dbReference type="AlphaFoldDB" id="A0A8S1J094"/>
<dbReference type="SUPFAM" id="SSF55785">
    <property type="entry name" value="PYP-like sensor domain (PAS domain)"/>
    <property type="match status" value="2"/>
</dbReference>
<keyword evidence="8" id="KW-1185">Reference proteome</keyword>
<keyword evidence="1" id="KW-0600">Photoreceptor protein</keyword>
<dbReference type="EMBL" id="CAJHUC010000977">
    <property type="protein sequence ID" value="CAD7699244.1"/>
    <property type="molecule type" value="Genomic_DNA"/>
</dbReference>
<evidence type="ECO:0000256" key="4">
    <source>
        <dbReference type="ARBA" id="ARBA00022643"/>
    </source>
</evidence>
<dbReference type="GO" id="GO:0005634">
    <property type="term" value="C:nucleus"/>
    <property type="evidence" value="ECO:0007669"/>
    <property type="project" value="TreeGrafter"/>
</dbReference>
<evidence type="ECO:0000256" key="5">
    <source>
        <dbReference type="ARBA" id="ARBA00022991"/>
    </source>
</evidence>
<evidence type="ECO:0000259" key="6">
    <source>
        <dbReference type="PROSITE" id="PS50113"/>
    </source>
</evidence>